<evidence type="ECO:0000313" key="2">
    <source>
        <dbReference type="EMBL" id="GAA4721615.1"/>
    </source>
</evidence>
<dbReference type="EMBL" id="BAABLO010000005">
    <property type="protein sequence ID" value="GAA4721615.1"/>
    <property type="molecule type" value="Genomic_DNA"/>
</dbReference>
<organism evidence="2 3">
    <name type="scientific">Pedococcus ginsenosidimutans</name>
    <dbReference type="NCBI Taxonomy" id="490570"/>
    <lineage>
        <taxon>Bacteria</taxon>
        <taxon>Bacillati</taxon>
        <taxon>Actinomycetota</taxon>
        <taxon>Actinomycetes</taxon>
        <taxon>Micrococcales</taxon>
        <taxon>Intrasporangiaceae</taxon>
        <taxon>Pedococcus</taxon>
    </lineage>
</organism>
<evidence type="ECO:0008006" key="4">
    <source>
        <dbReference type="Google" id="ProtNLM"/>
    </source>
</evidence>
<evidence type="ECO:0000256" key="1">
    <source>
        <dbReference type="SAM" id="SignalP"/>
    </source>
</evidence>
<reference evidence="3" key="1">
    <citation type="journal article" date="2019" name="Int. J. Syst. Evol. Microbiol.">
        <title>The Global Catalogue of Microorganisms (GCM) 10K type strain sequencing project: providing services to taxonomists for standard genome sequencing and annotation.</title>
        <authorList>
            <consortium name="The Broad Institute Genomics Platform"/>
            <consortium name="The Broad Institute Genome Sequencing Center for Infectious Disease"/>
            <person name="Wu L."/>
            <person name="Ma J."/>
        </authorList>
    </citation>
    <scope>NUCLEOTIDE SEQUENCE [LARGE SCALE GENOMIC DNA]</scope>
    <source>
        <strain evidence="3">JCM 18961</strain>
    </source>
</reference>
<accession>A0ABP8Y6M4</accession>
<comment type="caution">
    <text evidence="2">The sequence shown here is derived from an EMBL/GenBank/DDBJ whole genome shotgun (WGS) entry which is preliminary data.</text>
</comment>
<feature type="chain" id="PRO_5045982490" description="Secreted protein" evidence="1">
    <location>
        <begin position="33"/>
        <end position="144"/>
    </location>
</feature>
<sequence>MRMRSKGTLSKLLVVVGLLVGGLFAVPSQASAATVCSNTDGSYLSRDVRNSAGELIATLWWHGTTTGKGCYVLRAAKWEGTPHYMLLRICNYDYSRCSGEDAGIYSSYAGPIYFDPVCTNARVIVHSPSGSVAFDKRIAAGPCE</sequence>
<protein>
    <recommendedName>
        <fullName evidence="4">Secreted protein</fullName>
    </recommendedName>
</protein>
<keyword evidence="3" id="KW-1185">Reference proteome</keyword>
<feature type="signal peptide" evidence="1">
    <location>
        <begin position="1"/>
        <end position="32"/>
    </location>
</feature>
<proteinExistence type="predicted"/>
<evidence type="ECO:0000313" key="3">
    <source>
        <dbReference type="Proteomes" id="UP001500556"/>
    </source>
</evidence>
<name>A0ABP8Y6M4_9MICO</name>
<dbReference type="Proteomes" id="UP001500556">
    <property type="component" value="Unassembled WGS sequence"/>
</dbReference>
<gene>
    <name evidence="2" type="ORF">GCM10025782_19250</name>
</gene>
<keyword evidence="1" id="KW-0732">Signal</keyword>